<keyword evidence="2" id="KW-1185">Reference proteome</keyword>
<sequence>MKRLQWYVMGSVLTAGLLGLAHEASGETLEAEHSANSQCRPRILKGHYVYATDGYIVSGSERVPFAQAGHDFFQGDGTFTGSATISTNGEITRVVYTGTYTLKPDCSGTATLTDNLGVTSHFDMFVSKNGTEVTYVQTDAGYVSSAFERRRDY</sequence>
<dbReference type="EMBL" id="JABBJJ010000123">
    <property type="protein sequence ID" value="NMO18099.1"/>
    <property type="molecule type" value="Genomic_DNA"/>
</dbReference>
<reference evidence="1 2" key="1">
    <citation type="submission" date="2020-04" db="EMBL/GenBank/DDBJ databases">
        <title>Draft genome of Pyxidicoccus fallax type strain.</title>
        <authorList>
            <person name="Whitworth D.E."/>
        </authorList>
    </citation>
    <scope>NUCLEOTIDE SEQUENCE [LARGE SCALE GENOMIC DNA]</scope>
    <source>
        <strain evidence="1 2">DSM 14698</strain>
    </source>
</reference>
<name>A0A848LK49_9BACT</name>
<dbReference type="RefSeq" id="WP_169347373.1">
    <property type="nucleotide sequence ID" value="NZ_JABBJJ010000123.1"/>
</dbReference>
<comment type="caution">
    <text evidence="1">The sequence shown here is derived from an EMBL/GenBank/DDBJ whole genome shotgun (WGS) entry which is preliminary data.</text>
</comment>
<organism evidence="1 2">
    <name type="scientific">Pyxidicoccus fallax</name>
    <dbReference type="NCBI Taxonomy" id="394095"/>
    <lineage>
        <taxon>Bacteria</taxon>
        <taxon>Pseudomonadati</taxon>
        <taxon>Myxococcota</taxon>
        <taxon>Myxococcia</taxon>
        <taxon>Myxococcales</taxon>
        <taxon>Cystobacterineae</taxon>
        <taxon>Myxococcaceae</taxon>
        <taxon>Pyxidicoccus</taxon>
    </lineage>
</organism>
<evidence type="ECO:0000313" key="1">
    <source>
        <dbReference type="EMBL" id="NMO18099.1"/>
    </source>
</evidence>
<protein>
    <submittedName>
        <fullName evidence="1">Uncharacterized protein</fullName>
    </submittedName>
</protein>
<dbReference type="Proteomes" id="UP000518300">
    <property type="component" value="Unassembled WGS sequence"/>
</dbReference>
<accession>A0A848LK49</accession>
<gene>
    <name evidence="1" type="ORF">HG543_25040</name>
</gene>
<dbReference type="AlphaFoldDB" id="A0A848LK49"/>
<evidence type="ECO:0000313" key="2">
    <source>
        <dbReference type="Proteomes" id="UP000518300"/>
    </source>
</evidence>
<proteinExistence type="predicted"/>